<dbReference type="OrthoDB" id="48314at2759"/>
<evidence type="ECO:0000313" key="3">
    <source>
        <dbReference type="Proteomes" id="UP000267096"/>
    </source>
</evidence>
<proteinExistence type="predicted"/>
<dbReference type="PANTHER" id="PTHR46089">
    <property type="entry name" value="ALSIN HOMOLOG"/>
    <property type="match status" value="1"/>
</dbReference>
<gene>
    <name evidence="2" type="ORF">ASIM_LOCUS17063</name>
</gene>
<dbReference type="GO" id="GO:0016197">
    <property type="term" value="P:endosomal transport"/>
    <property type="evidence" value="ECO:0007669"/>
    <property type="project" value="TreeGrafter"/>
</dbReference>
<dbReference type="SMART" id="SM00698">
    <property type="entry name" value="MORN"/>
    <property type="match status" value="6"/>
</dbReference>
<reference evidence="2 3" key="2">
    <citation type="submission" date="2018-11" db="EMBL/GenBank/DDBJ databases">
        <authorList>
            <consortium name="Pathogen Informatics"/>
        </authorList>
    </citation>
    <scope>NUCLEOTIDE SEQUENCE [LARGE SCALE GENOMIC DNA]</scope>
</reference>
<dbReference type="GO" id="GO:0031267">
    <property type="term" value="F:small GTPase binding"/>
    <property type="evidence" value="ECO:0007669"/>
    <property type="project" value="TreeGrafter"/>
</dbReference>
<dbReference type="EMBL" id="UYRR01033700">
    <property type="protein sequence ID" value="VDK59393.1"/>
    <property type="molecule type" value="Genomic_DNA"/>
</dbReference>
<keyword evidence="3" id="KW-1185">Reference proteome</keyword>
<dbReference type="AlphaFoldDB" id="A0A0M3K9L5"/>
<dbReference type="InterPro" id="IPR003409">
    <property type="entry name" value="MORN"/>
</dbReference>
<evidence type="ECO:0000313" key="2">
    <source>
        <dbReference type="EMBL" id="VDK59393.1"/>
    </source>
</evidence>
<dbReference type="GO" id="GO:0005085">
    <property type="term" value="F:guanyl-nucleotide exchange factor activity"/>
    <property type="evidence" value="ECO:0007669"/>
    <property type="project" value="TreeGrafter"/>
</dbReference>
<sequence>MNKRLSTCSPSAISPSSAVSEWCVRWRLAEQQLEHLGALADRTFSFWRRPNRCNEHNLKAANRLLLWCADTGQEQCQVKNLSVIKPKSYLPNVIKPKSYLPKWSTLAVFNDSVGIVEKGDLQLYKFPLIWAEPLIKDDRHMVRLYTPEDELHIEFTDAAAKSDFLQACHQWRTFGRRYARRRHRGGDSFASAGLKKRFGEYVFSAAHPTFKNCIYEGGWLCGEPHGRGRLKYPDRKEYKGHFECGIIEGFGELTVPIDEQQASVITLPRMNSVFFTNTSDETTTSSSKVDVYTGCWHNGQINGLVSIRWANGDTYEGYMRDGQRHGHGVQRYCTISGEQQIYVGGWRSGMRHGYGVNSSNRERYLGMWQNDVRQGNGAIVSIDGAYHEGLFEKDRLVYGRLLCHAVDGEFGKIYEGDFDKTGMISGKGVLQLSKYDRIEGQMSGNLMSGDLKISNAVLKKCPPIATDPLTPVGQTIYNDEPSVGQWTVPCNVKWKEMFEHFLSGDLRIEAQLEEDIIEYDTVIGGDQVDSTAVWRSLAGTMTAIRNGINTEKLSFTFDDRLEKIPNFHAPWSNTYYAMVVDYWRAVNEFSIS</sequence>
<organism evidence="4">
    <name type="scientific">Anisakis simplex</name>
    <name type="common">Herring worm</name>
    <dbReference type="NCBI Taxonomy" id="6269"/>
    <lineage>
        <taxon>Eukaryota</taxon>
        <taxon>Metazoa</taxon>
        <taxon>Ecdysozoa</taxon>
        <taxon>Nematoda</taxon>
        <taxon>Chromadorea</taxon>
        <taxon>Rhabditida</taxon>
        <taxon>Spirurina</taxon>
        <taxon>Ascaridomorpha</taxon>
        <taxon>Ascaridoidea</taxon>
        <taxon>Anisakidae</taxon>
        <taxon>Anisakis</taxon>
        <taxon>Anisakis simplex complex</taxon>
    </lineage>
</organism>
<accession>A0A0M3K9L5</accession>
<evidence type="ECO:0000256" key="1">
    <source>
        <dbReference type="ARBA" id="ARBA00022737"/>
    </source>
</evidence>
<evidence type="ECO:0000313" key="4">
    <source>
        <dbReference type="WBParaSite" id="ASIM_0001765901-mRNA-1"/>
    </source>
</evidence>
<protein>
    <submittedName>
        <fullName evidence="4">MORN repeat-containing protein</fullName>
    </submittedName>
</protein>
<dbReference type="PANTHER" id="PTHR46089:SF2">
    <property type="entry name" value="ALSIN HOMOLOG"/>
    <property type="match status" value="1"/>
</dbReference>
<reference evidence="4" key="1">
    <citation type="submission" date="2017-02" db="UniProtKB">
        <authorList>
            <consortium name="WormBaseParasite"/>
        </authorList>
    </citation>
    <scope>IDENTIFICATION</scope>
</reference>
<dbReference type="Gene3D" id="2.20.110.10">
    <property type="entry name" value="Histone H3 K4-specific methyltransferase SET7/9 N-terminal domain"/>
    <property type="match status" value="1"/>
</dbReference>
<dbReference type="GO" id="GO:0005737">
    <property type="term" value="C:cytoplasm"/>
    <property type="evidence" value="ECO:0007669"/>
    <property type="project" value="TreeGrafter"/>
</dbReference>
<keyword evidence="1" id="KW-0677">Repeat</keyword>
<dbReference type="Proteomes" id="UP000267096">
    <property type="component" value="Unassembled WGS sequence"/>
</dbReference>
<dbReference type="InterPro" id="IPR051984">
    <property type="entry name" value="Alsin"/>
</dbReference>
<dbReference type="WBParaSite" id="ASIM_0001765901-mRNA-1">
    <property type="protein sequence ID" value="ASIM_0001765901-mRNA-1"/>
    <property type="gene ID" value="ASIM_0001765901"/>
</dbReference>
<dbReference type="SUPFAM" id="SSF82185">
    <property type="entry name" value="Histone H3 K4-specific methyltransferase SET7/9 N-terminal domain"/>
    <property type="match status" value="2"/>
</dbReference>
<name>A0A0M3K9L5_ANISI</name>
<dbReference type="Pfam" id="PF02493">
    <property type="entry name" value="MORN"/>
    <property type="match status" value="6"/>
</dbReference>